<sequence length="64" mass="7518">MSFLEVIISKSVIRIDFWECLRSVQIFNAILQIGDGSIFSKQKNKKIEPSPFQNHPHFLYSPFF</sequence>
<proteinExistence type="predicted"/>
<name>A0A0S7Y7U0_UNCSA</name>
<dbReference type="AlphaFoldDB" id="A0A0S7Y7U0"/>
<organism evidence="1 2">
    <name type="scientific">candidate division WOR-1 bacterium DG_54_3</name>
    <dbReference type="NCBI Taxonomy" id="1703775"/>
    <lineage>
        <taxon>Bacteria</taxon>
        <taxon>Bacillati</taxon>
        <taxon>Saganbacteria</taxon>
    </lineage>
</organism>
<dbReference type="Proteomes" id="UP000051861">
    <property type="component" value="Unassembled WGS sequence"/>
</dbReference>
<gene>
    <name evidence="1" type="ORF">AMJ44_00165</name>
</gene>
<evidence type="ECO:0000313" key="2">
    <source>
        <dbReference type="Proteomes" id="UP000051861"/>
    </source>
</evidence>
<evidence type="ECO:0000313" key="1">
    <source>
        <dbReference type="EMBL" id="KPJ70172.1"/>
    </source>
</evidence>
<accession>A0A0S7Y7U0</accession>
<protein>
    <submittedName>
        <fullName evidence="1">Uncharacterized protein</fullName>
    </submittedName>
</protein>
<reference evidence="1 2" key="1">
    <citation type="journal article" date="2015" name="Microbiome">
        <title>Genomic resolution of linkages in carbon, nitrogen, and sulfur cycling among widespread estuary sediment bacteria.</title>
        <authorList>
            <person name="Baker B.J."/>
            <person name="Lazar C.S."/>
            <person name="Teske A.P."/>
            <person name="Dick G.J."/>
        </authorList>
    </citation>
    <scope>NUCLEOTIDE SEQUENCE [LARGE SCALE GENOMIC DNA]</scope>
    <source>
        <strain evidence="1">DG_54_3</strain>
    </source>
</reference>
<dbReference type="EMBL" id="LIZX01000004">
    <property type="protein sequence ID" value="KPJ70172.1"/>
    <property type="molecule type" value="Genomic_DNA"/>
</dbReference>
<comment type="caution">
    <text evidence="1">The sequence shown here is derived from an EMBL/GenBank/DDBJ whole genome shotgun (WGS) entry which is preliminary data.</text>
</comment>